<evidence type="ECO:0000313" key="4">
    <source>
        <dbReference type="EMBL" id="TCS66927.1"/>
    </source>
</evidence>
<dbReference type="PANTHER" id="PTHR42704:SF17">
    <property type="entry name" value="RIBULOSE BISPHOSPHATE CARBOXYLASE LARGE CHAIN"/>
    <property type="match status" value="1"/>
</dbReference>
<dbReference type="SFLD" id="SFLDS00014">
    <property type="entry name" value="RuBisCO"/>
    <property type="match status" value="1"/>
</dbReference>
<dbReference type="Proteomes" id="UP000295696">
    <property type="component" value="Unassembled WGS sequence"/>
</dbReference>
<dbReference type="SUPFAM" id="SSF51649">
    <property type="entry name" value="RuBisCo, C-terminal domain"/>
    <property type="match status" value="1"/>
</dbReference>
<proteinExistence type="inferred from homology"/>
<dbReference type="AlphaFoldDB" id="A0A4R3JKR5"/>
<dbReference type="PANTHER" id="PTHR42704">
    <property type="entry name" value="RIBULOSE BISPHOSPHATE CARBOXYLASE"/>
    <property type="match status" value="1"/>
</dbReference>
<dbReference type="InterPro" id="IPR017443">
    <property type="entry name" value="RuBisCO_lsu_fd_N"/>
</dbReference>
<dbReference type="SFLD" id="SFLDG00301">
    <property type="entry name" value="RuBisCO-like_proteins"/>
    <property type="match status" value="1"/>
</dbReference>
<organism evidence="4 5">
    <name type="scientific">Primorskyibacter sedentarius</name>
    <dbReference type="NCBI Taxonomy" id="745311"/>
    <lineage>
        <taxon>Bacteria</taxon>
        <taxon>Pseudomonadati</taxon>
        <taxon>Pseudomonadota</taxon>
        <taxon>Alphaproteobacteria</taxon>
        <taxon>Rhodobacterales</taxon>
        <taxon>Roseobacteraceae</taxon>
        <taxon>Primorskyibacter</taxon>
    </lineage>
</organism>
<dbReference type="InterPro" id="IPR000685">
    <property type="entry name" value="RuBisCO_lsu_C"/>
</dbReference>
<comment type="caution">
    <text evidence="4">The sequence shown here is derived from an EMBL/GenBank/DDBJ whole genome shotgun (WGS) entry which is preliminary data.</text>
</comment>
<dbReference type="Gene3D" id="3.20.20.110">
    <property type="entry name" value="Ribulose bisphosphate carboxylase, large subunit, C-terminal domain"/>
    <property type="match status" value="1"/>
</dbReference>
<evidence type="ECO:0000259" key="2">
    <source>
        <dbReference type="Pfam" id="PF00016"/>
    </source>
</evidence>
<sequence>MTSKRFEATYEIESPVGLERAAAVIAGEQSTGTFVRLASETDDLRARSAARVEEIRVTRISAHPSLPCRKTGESYERGIVRLSWPMDNIGPSLPNLMATIAGNLFELAETSAIRLIDLVLPESFARAMPGPAHGIAGTRALMGVPEGPMIGTIIKPSIGLSVEDTASLVGTLAQARVDFIKDDELQANGPGNPLEDRARAVMDVLNRDADATGKKVMYAFNITGEIDEMARQVELLERLGATCAMISLNWVGLSGIRFLRERTALPIHGHRNGWGLMSRSPDIGMSYTVQQKIWRMAGADHLHVNGLDNKFTEPDEVVMEAARAVQSELPGTKRTALPVFSSGQTVWQMGPSAAFLGNQDFLYCAGGGIMSHPGGPGAGVTSLRQSADAARAGIPVEDYAKDHPQLAEALKAFR</sequence>
<dbReference type="InterPro" id="IPR033966">
    <property type="entry name" value="RuBisCO"/>
</dbReference>
<keyword evidence="5" id="KW-1185">Reference proteome</keyword>
<accession>A0A4R3JKR5</accession>
<dbReference type="GO" id="GO:0015977">
    <property type="term" value="P:carbon fixation"/>
    <property type="evidence" value="ECO:0007669"/>
    <property type="project" value="InterPro"/>
</dbReference>
<dbReference type="GO" id="GO:0016984">
    <property type="term" value="F:ribulose-bisphosphate carboxylase activity"/>
    <property type="evidence" value="ECO:0007669"/>
    <property type="project" value="InterPro"/>
</dbReference>
<dbReference type="InterPro" id="IPR036376">
    <property type="entry name" value="RuBisCO_lsu_C_sf"/>
</dbReference>
<dbReference type="OrthoDB" id="9764279at2"/>
<gene>
    <name evidence="4" type="ORF">EDD52_10115</name>
</gene>
<dbReference type="GO" id="GO:0000287">
    <property type="term" value="F:magnesium ion binding"/>
    <property type="evidence" value="ECO:0007669"/>
    <property type="project" value="InterPro"/>
</dbReference>
<dbReference type="InterPro" id="IPR036422">
    <property type="entry name" value="RuBisCO_lsu_N_sf"/>
</dbReference>
<dbReference type="Pfam" id="PF00016">
    <property type="entry name" value="RuBisCO_large"/>
    <property type="match status" value="1"/>
</dbReference>
<protein>
    <submittedName>
        <fullName evidence="4">Ribulose-bisphosphate carboxylase large chain</fullName>
    </submittedName>
</protein>
<evidence type="ECO:0000256" key="1">
    <source>
        <dbReference type="RuleBase" id="RU003834"/>
    </source>
</evidence>
<dbReference type="RefSeq" id="WP_132240994.1">
    <property type="nucleotide sequence ID" value="NZ_SLZU01000001.1"/>
</dbReference>
<dbReference type="Pfam" id="PF02788">
    <property type="entry name" value="RuBisCO_large_N"/>
    <property type="match status" value="1"/>
</dbReference>
<reference evidence="4 5" key="1">
    <citation type="submission" date="2019-03" db="EMBL/GenBank/DDBJ databases">
        <title>Genomic Encyclopedia of Type Strains, Phase IV (KMG-IV): sequencing the most valuable type-strain genomes for metagenomic binning, comparative biology and taxonomic classification.</title>
        <authorList>
            <person name="Goeker M."/>
        </authorList>
    </citation>
    <scope>NUCLEOTIDE SEQUENCE [LARGE SCALE GENOMIC DNA]</scope>
    <source>
        <strain evidence="4 5">DSM 104836</strain>
    </source>
</reference>
<dbReference type="Gene3D" id="3.30.70.150">
    <property type="entry name" value="RuBisCO large subunit, N-terminal domain"/>
    <property type="match status" value="1"/>
</dbReference>
<dbReference type="SUPFAM" id="SSF54966">
    <property type="entry name" value="RuBisCO, large subunit, small (N-terminal) domain"/>
    <property type="match status" value="1"/>
</dbReference>
<evidence type="ECO:0000313" key="5">
    <source>
        <dbReference type="Proteomes" id="UP000295696"/>
    </source>
</evidence>
<dbReference type="EMBL" id="SLZU01000001">
    <property type="protein sequence ID" value="TCS66927.1"/>
    <property type="molecule type" value="Genomic_DNA"/>
</dbReference>
<evidence type="ECO:0000259" key="3">
    <source>
        <dbReference type="Pfam" id="PF02788"/>
    </source>
</evidence>
<comment type="similarity">
    <text evidence="1">Belongs to the RuBisCO large chain family.</text>
</comment>
<dbReference type="CDD" id="cd08207">
    <property type="entry name" value="RLP_NonPhot"/>
    <property type="match status" value="1"/>
</dbReference>
<feature type="domain" description="Ribulose bisphosphate carboxylase large subunit C-terminal" evidence="2">
    <location>
        <begin position="134"/>
        <end position="413"/>
    </location>
</feature>
<name>A0A4R3JKR5_9RHOB</name>
<feature type="domain" description="Ribulose bisphosphate carboxylase large subunit ferrodoxin-like N-terminal" evidence="3">
    <location>
        <begin position="14"/>
        <end position="124"/>
    </location>
</feature>